<proteinExistence type="predicted"/>
<accession>A0ACB9AYV5</accession>
<dbReference type="EMBL" id="CM042053">
    <property type="protein sequence ID" value="KAI3715003.1"/>
    <property type="molecule type" value="Genomic_DNA"/>
</dbReference>
<evidence type="ECO:0000313" key="1">
    <source>
        <dbReference type="EMBL" id="KAI3715003.1"/>
    </source>
</evidence>
<gene>
    <name evidence="1" type="ORF">L6452_21966</name>
</gene>
<reference evidence="1 2" key="2">
    <citation type="journal article" date="2022" name="Mol. Ecol. Resour.">
        <title>The genomes of chicory, endive, great burdock and yacon provide insights into Asteraceae paleo-polyploidization history and plant inulin production.</title>
        <authorList>
            <person name="Fan W."/>
            <person name="Wang S."/>
            <person name="Wang H."/>
            <person name="Wang A."/>
            <person name="Jiang F."/>
            <person name="Liu H."/>
            <person name="Zhao H."/>
            <person name="Xu D."/>
            <person name="Zhang Y."/>
        </authorList>
    </citation>
    <scope>NUCLEOTIDE SEQUENCE [LARGE SCALE GENOMIC DNA]</scope>
    <source>
        <strain evidence="2">cv. Niubang</strain>
    </source>
</reference>
<evidence type="ECO:0000313" key="2">
    <source>
        <dbReference type="Proteomes" id="UP001055879"/>
    </source>
</evidence>
<protein>
    <submittedName>
        <fullName evidence="1">Uncharacterized protein</fullName>
    </submittedName>
</protein>
<comment type="caution">
    <text evidence="1">The sequence shown here is derived from an EMBL/GenBank/DDBJ whole genome shotgun (WGS) entry which is preliminary data.</text>
</comment>
<reference evidence="2" key="1">
    <citation type="journal article" date="2022" name="Mol. Ecol. Resour.">
        <title>The genomes of chicory, endive, great burdock and yacon provide insights into Asteraceae palaeo-polyploidization history and plant inulin production.</title>
        <authorList>
            <person name="Fan W."/>
            <person name="Wang S."/>
            <person name="Wang H."/>
            <person name="Wang A."/>
            <person name="Jiang F."/>
            <person name="Liu H."/>
            <person name="Zhao H."/>
            <person name="Xu D."/>
            <person name="Zhang Y."/>
        </authorList>
    </citation>
    <scope>NUCLEOTIDE SEQUENCE [LARGE SCALE GENOMIC DNA]</scope>
    <source>
        <strain evidence="2">cv. Niubang</strain>
    </source>
</reference>
<organism evidence="1 2">
    <name type="scientific">Arctium lappa</name>
    <name type="common">Greater burdock</name>
    <name type="synonym">Lappa major</name>
    <dbReference type="NCBI Taxonomy" id="4217"/>
    <lineage>
        <taxon>Eukaryota</taxon>
        <taxon>Viridiplantae</taxon>
        <taxon>Streptophyta</taxon>
        <taxon>Embryophyta</taxon>
        <taxon>Tracheophyta</taxon>
        <taxon>Spermatophyta</taxon>
        <taxon>Magnoliopsida</taxon>
        <taxon>eudicotyledons</taxon>
        <taxon>Gunneridae</taxon>
        <taxon>Pentapetalae</taxon>
        <taxon>asterids</taxon>
        <taxon>campanulids</taxon>
        <taxon>Asterales</taxon>
        <taxon>Asteraceae</taxon>
        <taxon>Carduoideae</taxon>
        <taxon>Cardueae</taxon>
        <taxon>Arctiinae</taxon>
        <taxon>Arctium</taxon>
    </lineage>
</organism>
<sequence>MAQPEFGAKNCRGAGSEVVAAIFGEKHFGSVLTITQCLYINLRIKSLKRWSGNNPNPNSTASRRASLRLVCAYKTTVP</sequence>
<keyword evidence="2" id="KW-1185">Reference proteome</keyword>
<name>A0ACB9AYV5_ARCLA</name>
<dbReference type="Proteomes" id="UP001055879">
    <property type="component" value="Linkage Group LG07"/>
</dbReference>